<dbReference type="Pfam" id="PF12741">
    <property type="entry name" value="SusD-like"/>
    <property type="match status" value="1"/>
</dbReference>
<dbReference type="RefSeq" id="WP_065539853.1">
    <property type="nucleotide sequence ID" value="NZ_CAPDLJ010000051.1"/>
</dbReference>
<evidence type="ECO:0008006" key="4">
    <source>
        <dbReference type="Google" id="ProtNLM"/>
    </source>
</evidence>
<organism evidence="2 3">
    <name type="scientific">Bacteroides caecimuris</name>
    <dbReference type="NCBI Taxonomy" id="1796613"/>
    <lineage>
        <taxon>Bacteria</taxon>
        <taxon>Pseudomonadati</taxon>
        <taxon>Bacteroidota</taxon>
        <taxon>Bacteroidia</taxon>
        <taxon>Bacteroidales</taxon>
        <taxon>Bacteroidaceae</taxon>
        <taxon>Bacteroides</taxon>
    </lineage>
</organism>
<reference evidence="3" key="1">
    <citation type="submission" date="2016-04" db="EMBL/GenBank/DDBJ databases">
        <title>Complete Genome Sequences of Twelve Strains of a Stable Defined Moderately Diverse Mouse Microbiota 2 (sDMDMm2).</title>
        <authorList>
            <person name="Uchimura Y."/>
            <person name="Wyss M."/>
            <person name="Brugiroux S."/>
            <person name="Limenitakis J.P."/>
            <person name="Stecher B."/>
            <person name="McCoy K.D."/>
            <person name="Macpherson A.J."/>
        </authorList>
    </citation>
    <scope>NUCLEOTIDE SEQUENCE [LARGE SCALE GENOMIC DNA]</scope>
    <source>
        <strain evidence="3">I48</strain>
    </source>
</reference>
<evidence type="ECO:0000313" key="3">
    <source>
        <dbReference type="Proteomes" id="UP000092631"/>
    </source>
</evidence>
<dbReference type="AlphaFoldDB" id="A0A1C7H3S6"/>
<name>A0A1C7H3S6_9BACE</name>
<gene>
    <name evidence="2" type="ORF">A4V03_17905</name>
</gene>
<keyword evidence="3" id="KW-1185">Reference proteome</keyword>
<feature type="signal peptide" evidence="1">
    <location>
        <begin position="1"/>
        <end position="22"/>
    </location>
</feature>
<dbReference type="SUPFAM" id="SSF48452">
    <property type="entry name" value="TPR-like"/>
    <property type="match status" value="1"/>
</dbReference>
<dbReference type="Proteomes" id="UP000092631">
    <property type="component" value="Chromosome"/>
</dbReference>
<feature type="chain" id="PRO_5008886924" description="SusD/RagB family nutrient-binding outer membrane lipoprotein" evidence="1">
    <location>
        <begin position="23"/>
        <end position="558"/>
    </location>
</feature>
<dbReference type="InterPro" id="IPR011990">
    <property type="entry name" value="TPR-like_helical_dom_sf"/>
</dbReference>
<dbReference type="PROSITE" id="PS51257">
    <property type="entry name" value="PROKAR_LIPOPROTEIN"/>
    <property type="match status" value="1"/>
</dbReference>
<protein>
    <recommendedName>
        <fullName evidence="4">SusD/RagB family nutrient-binding outer membrane lipoprotein</fullName>
    </recommendedName>
</protein>
<dbReference type="Pfam" id="PF12771">
    <property type="entry name" value="SusD-like_2"/>
    <property type="match status" value="1"/>
</dbReference>
<keyword evidence="1" id="KW-0732">Signal</keyword>
<proteinExistence type="predicted"/>
<dbReference type="Gene3D" id="1.25.40.390">
    <property type="match status" value="1"/>
</dbReference>
<accession>A0A1C7H3S6</accession>
<evidence type="ECO:0000313" key="2">
    <source>
        <dbReference type="EMBL" id="ANU59199.1"/>
    </source>
</evidence>
<dbReference type="EMBL" id="CP015401">
    <property type="protein sequence ID" value="ANU59199.1"/>
    <property type="molecule type" value="Genomic_DNA"/>
</dbReference>
<dbReference type="InterPro" id="IPR024302">
    <property type="entry name" value="SusD-like"/>
</dbReference>
<sequence length="558" mass="63007">MRQSKYITIITMACALFFASCSDEYMENMNTDPSKAATIDPNAQLTTAQLQTYGDLSMMEIYRNYHYAFTQQLMGCWNTTNYGGRHTLDNNEMSRIWTSFYTQSLKNIIDAQYRTAEDAEKVNINSVLRIYRVYLMSIITDTYGDAPFSEAGLGFLEGKFNPKYDKQEDIYNAFFLELEDAVNKIDPTKDKVTGDLIYAGDVTKWQQLANSLRLRFAMRISNVNPTKAQTEFENALAANGGVITDASSDALIKYMTIAFSFGQEAYSDYRGNSLSQLLFGNDPANNPSYLCSTFFNQLYNSGDPRTFKISRCYYDGLMSATSPDNRVDITQEMIEKGIDFSPRDPGAYSWEPWPTGYDSDICKELAVNNPSVTATMAREVEPKLANNFLKSDNPGVVMTSAEVKFLMAEATVKKWNVGSVSAEDLYKQGVRAAMDFLTDNYGCTATTDAEFDTFIQDKGAFGHTDNQKLEAINTQAWILHFTNPAECWANVRRSGYPKLKSPAEYGFGQYLTGGTEIPVRLCYPVLESSYNKKSYHEAIERMGGTDNWHSLLWWDTEN</sequence>
<dbReference type="GeneID" id="82189014"/>
<dbReference type="InterPro" id="IPR041662">
    <property type="entry name" value="SusD-like_2"/>
</dbReference>
<dbReference type="KEGG" id="bcae:A4V03_17905"/>
<evidence type="ECO:0000256" key="1">
    <source>
        <dbReference type="SAM" id="SignalP"/>
    </source>
</evidence>
<dbReference type="OrthoDB" id="1109828at2"/>